<dbReference type="Proteomes" id="UP000650524">
    <property type="component" value="Unassembled WGS sequence"/>
</dbReference>
<gene>
    <name evidence="1" type="ORF">H8E19_14975</name>
</gene>
<evidence type="ECO:0000313" key="1">
    <source>
        <dbReference type="EMBL" id="MBC8178705.1"/>
    </source>
</evidence>
<evidence type="ECO:0000313" key="2">
    <source>
        <dbReference type="Proteomes" id="UP000650524"/>
    </source>
</evidence>
<dbReference type="EMBL" id="JACNJD010000305">
    <property type="protein sequence ID" value="MBC8178705.1"/>
    <property type="molecule type" value="Genomic_DNA"/>
</dbReference>
<proteinExistence type="predicted"/>
<sequence length="110" mass="12982">MAMNEQKGEKKPMDVLHQLIDAFTHKAWLNQTIRIRHRDRKYRVFCSGREFLAYRINEHCGVSHGFPGWIVCFVTNDKVIDDSRMSHFESTEPSAHEWLNCIADDDFELI</sequence>
<dbReference type="AlphaFoldDB" id="A0A8J6N411"/>
<protein>
    <submittedName>
        <fullName evidence="1">Uncharacterized protein</fullName>
    </submittedName>
</protein>
<organism evidence="1 2">
    <name type="scientific">Candidatus Desulfacyla euxinica</name>
    <dbReference type="NCBI Taxonomy" id="2841693"/>
    <lineage>
        <taxon>Bacteria</taxon>
        <taxon>Deltaproteobacteria</taxon>
        <taxon>Candidatus Desulfacyla</taxon>
    </lineage>
</organism>
<comment type="caution">
    <text evidence="1">The sequence shown here is derived from an EMBL/GenBank/DDBJ whole genome shotgun (WGS) entry which is preliminary data.</text>
</comment>
<name>A0A8J6N411_9DELT</name>
<reference evidence="1 2" key="1">
    <citation type="submission" date="2020-08" db="EMBL/GenBank/DDBJ databases">
        <title>Bridging the membrane lipid divide: bacteria of the FCB group superphylum have the potential to synthesize archaeal ether lipids.</title>
        <authorList>
            <person name="Villanueva L."/>
            <person name="Von Meijenfeldt F.A.B."/>
            <person name="Westbye A.B."/>
            <person name="Yadav S."/>
            <person name="Hopmans E.C."/>
            <person name="Dutilh B.E."/>
            <person name="Sinninghe Damste J.S."/>
        </authorList>
    </citation>
    <scope>NUCLEOTIDE SEQUENCE [LARGE SCALE GENOMIC DNA]</scope>
    <source>
        <strain evidence="1">NIOZ-UU27</strain>
    </source>
</reference>
<accession>A0A8J6N411</accession>